<proteinExistence type="predicted"/>
<protein>
    <recommendedName>
        <fullName evidence="5">Exonuclease domain-containing protein</fullName>
    </recommendedName>
</protein>
<evidence type="ECO:0000313" key="6">
    <source>
        <dbReference type="EMBL" id="KAJ5408532.1"/>
    </source>
</evidence>
<dbReference type="PANTHER" id="PTHR12801">
    <property type="entry name" value="RNA EXONUCLEASE REXO1 / RECO3 FAMILY MEMBER-RELATED"/>
    <property type="match status" value="1"/>
</dbReference>
<keyword evidence="3" id="KW-0269">Exonuclease</keyword>
<evidence type="ECO:0000313" key="7">
    <source>
        <dbReference type="Proteomes" id="UP001147747"/>
    </source>
</evidence>
<dbReference type="OrthoDB" id="16516at2759"/>
<dbReference type="Pfam" id="PF00929">
    <property type="entry name" value="RNase_T"/>
    <property type="match status" value="1"/>
</dbReference>
<keyword evidence="7" id="KW-1185">Reference proteome</keyword>
<evidence type="ECO:0000256" key="3">
    <source>
        <dbReference type="ARBA" id="ARBA00022839"/>
    </source>
</evidence>
<dbReference type="InterPro" id="IPR047021">
    <property type="entry name" value="REXO1/3/4-like"/>
</dbReference>
<organism evidence="6 7">
    <name type="scientific">Penicillium cosmopolitanum</name>
    <dbReference type="NCBI Taxonomy" id="1131564"/>
    <lineage>
        <taxon>Eukaryota</taxon>
        <taxon>Fungi</taxon>
        <taxon>Dikarya</taxon>
        <taxon>Ascomycota</taxon>
        <taxon>Pezizomycotina</taxon>
        <taxon>Eurotiomycetes</taxon>
        <taxon>Eurotiomycetidae</taxon>
        <taxon>Eurotiales</taxon>
        <taxon>Aspergillaceae</taxon>
        <taxon>Penicillium</taxon>
    </lineage>
</organism>
<dbReference type="GO" id="GO:0000027">
    <property type="term" value="P:ribosomal large subunit assembly"/>
    <property type="evidence" value="ECO:0007669"/>
    <property type="project" value="TreeGrafter"/>
</dbReference>
<keyword evidence="4" id="KW-0175">Coiled coil</keyword>
<reference evidence="6" key="2">
    <citation type="journal article" date="2023" name="IMA Fungus">
        <title>Comparative genomic study of the Penicillium genus elucidates a diverse pangenome and 15 lateral gene transfer events.</title>
        <authorList>
            <person name="Petersen C."/>
            <person name="Sorensen T."/>
            <person name="Nielsen M.R."/>
            <person name="Sondergaard T.E."/>
            <person name="Sorensen J.L."/>
            <person name="Fitzpatrick D.A."/>
            <person name="Frisvad J.C."/>
            <person name="Nielsen K.L."/>
        </authorList>
    </citation>
    <scope>NUCLEOTIDE SEQUENCE</scope>
    <source>
        <strain evidence="6">IBT 29677</strain>
    </source>
</reference>
<dbReference type="GO" id="GO:0005634">
    <property type="term" value="C:nucleus"/>
    <property type="evidence" value="ECO:0007669"/>
    <property type="project" value="TreeGrafter"/>
</dbReference>
<dbReference type="GO" id="GO:0006364">
    <property type="term" value="P:rRNA processing"/>
    <property type="evidence" value="ECO:0007669"/>
    <property type="project" value="TreeGrafter"/>
</dbReference>
<sequence length="288" mass="32381">MSQDEIIFEYLNTKRHSLARLQAEGYFLGIFYMTKDQRAGKHALRDEDYLLSPLVSLTPRRTAIVLDCEMVGVAGGRSAVVSLSAIDFFTGEVLINDIVNPTEKVVDWRARYSGVSLARMRRACASGEALRGWKAARQRLWEFMNPNTILIGHSLDNDLDVLGILHHNIVDTAILTAEAVFLPVSHTTRMSRRWGLKPLVDEFLSRDIQVGKGHSALEDACATRDVLFWCMCNPHLLQVWAEQNRIREEKRVAAEKAKRAANAEKKIAAEAKKKLAAEAKKRLAAEVK</sequence>
<name>A0A9W9W908_9EURO</name>
<evidence type="ECO:0000256" key="1">
    <source>
        <dbReference type="ARBA" id="ARBA00022722"/>
    </source>
</evidence>
<evidence type="ECO:0000259" key="5">
    <source>
        <dbReference type="SMART" id="SM00479"/>
    </source>
</evidence>
<accession>A0A9W9W908</accession>
<reference evidence="6" key="1">
    <citation type="submission" date="2022-12" db="EMBL/GenBank/DDBJ databases">
        <authorList>
            <person name="Petersen C."/>
        </authorList>
    </citation>
    <scope>NUCLEOTIDE SEQUENCE</scope>
    <source>
        <strain evidence="6">IBT 29677</strain>
    </source>
</reference>
<dbReference type="SUPFAM" id="SSF53098">
    <property type="entry name" value="Ribonuclease H-like"/>
    <property type="match status" value="1"/>
</dbReference>
<dbReference type="EMBL" id="JAPZBU010000004">
    <property type="protein sequence ID" value="KAJ5408532.1"/>
    <property type="molecule type" value="Genomic_DNA"/>
</dbReference>
<dbReference type="GeneID" id="81366032"/>
<evidence type="ECO:0000256" key="4">
    <source>
        <dbReference type="SAM" id="Coils"/>
    </source>
</evidence>
<feature type="coiled-coil region" evidence="4">
    <location>
        <begin position="246"/>
        <end position="280"/>
    </location>
</feature>
<comment type="caution">
    <text evidence="6">The sequence shown here is derived from an EMBL/GenBank/DDBJ whole genome shotgun (WGS) entry which is preliminary data.</text>
</comment>
<dbReference type="InterPro" id="IPR012337">
    <property type="entry name" value="RNaseH-like_sf"/>
</dbReference>
<dbReference type="SMART" id="SM00479">
    <property type="entry name" value="EXOIII"/>
    <property type="match status" value="1"/>
</dbReference>
<dbReference type="Gene3D" id="3.30.420.10">
    <property type="entry name" value="Ribonuclease H-like superfamily/Ribonuclease H"/>
    <property type="match status" value="1"/>
</dbReference>
<gene>
    <name evidence="6" type="ORF">N7509_002415</name>
</gene>
<evidence type="ECO:0000256" key="2">
    <source>
        <dbReference type="ARBA" id="ARBA00022801"/>
    </source>
</evidence>
<dbReference type="GO" id="GO:0003676">
    <property type="term" value="F:nucleic acid binding"/>
    <property type="evidence" value="ECO:0007669"/>
    <property type="project" value="InterPro"/>
</dbReference>
<feature type="domain" description="Exonuclease" evidence="5">
    <location>
        <begin position="62"/>
        <end position="236"/>
    </location>
</feature>
<dbReference type="Proteomes" id="UP001147747">
    <property type="component" value="Unassembled WGS sequence"/>
</dbReference>
<dbReference type="InterPro" id="IPR036397">
    <property type="entry name" value="RNaseH_sf"/>
</dbReference>
<dbReference type="CDD" id="cd06137">
    <property type="entry name" value="DEDDh_RNase"/>
    <property type="match status" value="1"/>
</dbReference>
<dbReference type="GO" id="GO:0004527">
    <property type="term" value="F:exonuclease activity"/>
    <property type="evidence" value="ECO:0007669"/>
    <property type="project" value="UniProtKB-KW"/>
</dbReference>
<dbReference type="RefSeq" id="XP_056492847.1">
    <property type="nucleotide sequence ID" value="XM_056627052.1"/>
</dbReference>
<dbReference type="AlphaFoldDB" id="A0A9W9W908"/>
<keyword evidence="2" id="KW-0378">Hydrolase</keyword>
<keyword evidence="1" id="KW-0540">Nuclease</keyword>
<dbReference type="InterPro" id="IPR013520">
    <property type="entry name" value="Ribonucl_H"/>
</dbReference>
<dbReference type="PANTHER" id="PTHR12801:SF114">
    <property type="entry name" value="EXONUCLEASE, PUTATIVE (AFU_ORTHOLOGUE AFUA_7G00870)-RELATED"/>
    <property type="match status" value="1"/>
</dbReference>